<gene>
    <name evidence="3" type="ORF">WJU16_14425</name>
</gene>
<keyword evidence="2" id="KW-0472">Membrane</keyword>
<name>A0ABZ2YHH2_9BACT</name>
<sequence>MATPRKHIEPTADLIRRYLAGELDDQTMHALERQALEDPFLAEALEGYGKSPRSREPELADLRARLQQRAAQPALRTGTVRRLDRRWLAAAGILLLISISALFLIRRPTDKEVAQELPVPQKQLDTALVRPMPAAAPQAPESTQAVMSAESDAPAETPSAQPRESKTASGNANLARSEERRKEETTSVAEPDAPAVVAAAPAAAPPPPPPAQIMIRGTGKPNADAKTLSGTEGIAKNKSAPFNADTVYIGRKPSALAKRSEEPATMIQGKVAGVESKYASHHEAHDIRLISGKVLDATTGEIMGGAIVHERSSNKRVVTDSSGQFAITVNAGARTSIDVSMIGYQHTVVNVPLDKSNFNIYLPADNNALSETVVVARGSSRAVPQPGLGYTAYRHYLEALPPVPVAGLGEERSGEVRVTFTVHPDSTLHNVKAMKPFHPAAGEAAVKRVEQGPKWLPVKGRKGKAEIMVPVKLIPGQ</sequence>
<feature type="compositionally biased region" description="Polar residues" evidence="1">
    <location>
        <begin position="158"/>
        <end position="174"/>
    </location>
</feature>
<evidence type="ECO:0000256" key="1">
    <source>
        <dbReference type="SAM" id="MobiDB-lite"/>
    </source>
</evidence>
<evidence type="ECO:0000313" key="3">
    <source>
        <dbReference type="EMBL" id="WZN39197.1"/>
    </source>
</evidence>
<feature type="transmembrane region" description="Helical" evidence="2">
    <location>
        <begin position="87"/>
        <end position="105"/>
    </location>
</feature>
<evidence type="ECO:0000256" key="2">
    <source>
        <dbReference type="SAM" id="Phobius"/>
    </source>
</evidence>
<keyword evidence="2" id="KW-1133">Transmembrane helix</keyword>
<dbReference type="Gene3D" id="2.60.40.1120">
    <property type="entry name" value="Carboxypeptidase-like, regulatory domain"/>
    <property type="match status" value="1"/>
</dbReference>
<dbReference type="InterPro" id="IPR008969">
    <property type="entry name" value="CarboxyPept-like_regulatory"/>
</dbReference>
<proteinExistence type="predicted"/>
<dbReference type="SUPFAM" id="SSF49464">
    <property type="entry name" value="Carboxypeptidase regulatory domain-like"/>
    <property type="match status" value="1"/>
</dbReference>
<organism evidence="3 4">
    <name type="scientific">Chitinophaga pollutisoli</name>
    <dbReference type="NCBI Taxonomy" id="3133966"/>
    <lineage>
        <taxon>Bacteria</taxon>
        <taxon>Pseudomonadati</taxon>
        <taxon>Bacteroidota</taxon>
        <taxon>Chitinophagia</taxon>
        <taxon>Chitinophagales</taxon>
        <taxon>Chitinophagaceae</taxon>
        <taxon>Chitinophaga</taxon>
    </lineage>
</organism>
<dbReference type="Pfam" id="PF13715">
    <property type="entry name" value="CarbopepD_reg_2"/>
    <property type="match status" value="1"/>
</dbReference>
<accession>A0ABZ2YHH2</accession>
<keyword evidence="4" id="KW-1185">Reference proteome</keyword>
<feature type="compositionally biased region" description="Basic and acidic residues" evidence="1">
    <location>
        <begin position="176"/>
        <end position="185"/>
    </location>
</feature>
<keyword evidence="2" id="KW-0812">Transmembrane</keyword>
<dbReference type="RefSeq" id="WP_341834194.1">
    <property type="nucleotide sequence ID" value="NZ_CP149822.1"/>
</dbReference>
<dbReference type="EMBL" id="CP149822">
    <property type="protein sequence ID" value="WZN39197.1"/>
    <property type="molecule type" value="Genomic_DNA"/>
</dbReference>
<feature type="region of interest" description="Disordered" evidence="1">
    <location>
        <begin position="133"/>
        <end position="193"/>
    </location>
</feature>
<dbReference type="Proteomes" id="UP001485459">
    <property type="component" value="Chromosome"/>
</dbReference>
<protein>
    <submittedName>
        <fullName evidence="3">Carboxypeptidase-like regulatory domain-containing protein</fullName>
    </submittedName>
</protein>
<reference evidence="4" key="1">
    <citation type="submission" date="2024-03" db="EMBL/GenBank/DDBJ databases">
        <title>Chitinophaga horti sp. nov., isolated from garden soil.</title>
        <authorList>
            <person name="Lee D.S."/>
            <person name="Han D.M."/>
            <person name="Baek J.H."/>
            <person name="Choi D.G."/>
            <person name="Jeon J.H."/>
            <person name="Jeon C.O."/>
        </authorList>
    </citation>
    <scope>NUCLEOTIDE SEQUENCE [LARGE SCALE GENOMIC DNA]</scope>
    <source>
        <strain evidence="4">GPA1</strain>
    </source>
</reference>
<evidence type="ECO:0000313" key="4">
    <source>
        <dbReference type="Proteomes" id="UP001485459"/>
    </source>
</evidence>
<dbReference type="Gene3D" id="3.30.1150.10">
    <property type="match status" value="1"/>
</dbReference>